<dbReference type="GO" id="GO:0005886">
    <property type="term" value="C:plasma membrane"/>
    <property type="evidence" value="ECO:0007669"/>
    <property type="project" value="TreeGrafter"/>
</dbReference>
<dbReference type="GeneTree" id="ENSGT00940000158268"/>
<evidence type="ECO:0000256" key="1">
    <source>
        <dbReference type="ARBA" id="ARBA00023157"/>
    </source>
</evidence>
<dbReference type="SMART" id="SM00069">
    <property type="entry name" value="GLA"/>
    <property type="match status" value="1"/>
</dbReference>
<dbReference type="InterPro" id="IPR050442">
    <property type="entry name" value="Peptidase_S1_coag_factors"/>
</dbReference>
<accession>A0A8C4WNX7</accession>
<feature type="compositionally biased region" description="Polar residues" evidence="2">
    <location>
        <begin position="152"/>
        <end position="170"/>
    </location>
</feature>
<dbReference type="Proteomes" id="UP000694390">
    <property type="component" value="Unassembled WGS sequence"/>
</dbReference>
<dbReference type="Pfam" id="PF00594">
    <property type="entry name" value="Gla"/>
    <property type="match status" value="1"/>
</dbReference>
<dbReference type="PANTHER" id="PTHR24278:SF38">
    <property type="entry name" value="TRANSMEMBRANE GAMMA-CARBOXYGLUTAMIC ACID PROTEIN 4"/>
    <property type="match status" value="1"/>
</dbReference>
<dbReference type="InterPro" id="IPR000294">
    <property type="entry name" value="GLA_domain"/>
</dbReference>
<name>A0A8C4WNX7_9SAUR</name>
<evidence type="ECO:0000259" key="3">
    <source>
        <dbReference type="PROSITE" id="PS50998"/>
    </source>
</evidence>
<dbReference type="OrthoDB" id="9426397at2759"/>
<dbReference type="GO" id="GO:0005509">
    <property type="term" value="F:calcium ion binding"/>
    <property type="evidence" value="ECO:0007669"/>
    <property type="project" value="InterPro"/>
</dbReference>
<dbReference type="Ensembl" id="ENSGEVT00005019799.1">
    <property type="protein sequence ID" value="ENSGEVP00005018847.1"/>
    <property type="gene ID" value="ENSGEVG00005013356.1"/>
</dbReference>
<dbReference type="PROSITE" id="PS50998">
    <property type="entry name" value="GLA_2"/>
    <property type="match status" value="1"/>
</dbReference>
<dbReference type="AlphaFoldDB" id="A0A8C4WNX7"/>
<reference evidence="4" key="2">
    <citation type="submission" date="2025-09" db="UniProtKB">
        <authorList>
            <consortium name="Ensembl"/>
        </authorList>
    </citation>
    <scope>IDENTIFICATION</scope>
</reference>
<dbReference type="SUPFAM" id="SSF57630">
    <property type="entry name" value="GLA-domain"/>
    <property type="match status" value="1"/>
</dbReference>
<reference evidence="4" key="1">
    <citation type="submission" date="2025-08" db="UniProtKB">
        <authorList>
            <consortium name="Ensembl"/>
        </authorList>
    </citation>
    <scope>IDENTIFICATION</scope>
</reference>
<protein>
    <recommendedName>
        <fullName evidence="3">Gla domain-containing protein</fullName>
    </recommendedName>
</protein>
<dbReference type="PANTHER" id="PTHR24278">
    <property type="entry name" value="COAGULATION FACTOR"/>
    <property type="match status" value="1"/>
</dbReference>
<feature type="domain" description="Gla" evidence="3">
    <location>
        <begin position="22"/>
        <end position="68"/>
    </location>
</feature>
<dbReference type="FunFam" id="4.10.740.10:FF:000001">
    <property type="entry name" value="vitamin K-dependent protein S"/>
    <property type="match status" value="1"/>
</dbReference>
<dbReference type="InterPro" id="IPR017857">
    <property type="entry name" value="Coagulation_fac-like_Gla_dom"/>
</dbReference>
<feature type="region of interest" description="Disordered" evidence="2">
    <location>
        <begin position="112"/>
        <end position="177"/>
    </location>
</feature>
<proteinExistence type="predicted"/>
<feature type="compositionally biased region" description="Pro residues" evidence="2">
    <location>
        <begin position="121"/>
        <end position="136"/>
    </location>
</feature>
<evidence type="ECO:0000313" key="4">
    <source>
        <dbReference type="Ensembl" id="ENSGEVP00005018847.1"/>
    </source>
</evidence>
<keyword evidence="1" id="KW-1015">Disulfide bond</keyword>
<dbReference type="GO" id="GO:0005615">
    <property type="term" value="C:extracellular space"/>
    <property type="evidence" value="ECO:0007669"/>
    <property type="project" value="TreeGrafter"/>
</dbReference>
<evidence type="ECO:0000313" key="5">
    <source>
        <dbReference type="Proteomes" id="UP000694390"/>
    </source>
</evidence>
<dbReference type="Gene3D" id="4.10.740.10">
    <property type="entry name" value="Coagulation Factor IX"/>
    <property type="match status" value="1"/>
</dbReference>
<evidence type="ECO:0000256" key="2">
    <source>
        <dbReference type="SAM" id="MobiDB-lite"/>
    </source>
</evidence>
<dbReference type="PROSITE" id="PS00011">
    <property type="entry name" value="GLA_1"/>
    <property type="match status" value="1"/>
</dbReference>
<dbReference type="InterPro" id="IPR035972">
    <property type="entry name" value="GLA-like_dom_SF"/>
</dbReference>
<dbReference type="PRINTS" id="PR00001">
    <property type="entry name" value="GLABLOOD"/>
</dbReference>
<organism evidence="4 5">
    <name type="scientific">Gopherus evgoodei</name>
    <name type="common">Goodes thornscrub tortoise</name>
    <dbReference type="NCBI Taxonomy" id="1825980"/>
    <lineage>
        <taxon>Eukaryota</taxon>
        <taxon>Metazoa</taxon>
        <taxon>Chordata</taxon>
        <taxon>Craniata</taxon>
        <taxon>Vertebrata</taxon>
        <taxon>Euteleostomi</taxon>
        <taxon>Archelosauria</taxon>
        <taxon>Testudinata</taxon>
        <taxon>Testudines</taxon>
        <taxon>Cryptodira</taxon>
        <taxon>Durocryptodira</taxon>
        <taxon>Testudinoidea</taxon>
        <taxon>Testudinidae</taxon>
        <taxon>Gopherus</taxon>
    </lineage>
</organism>
<sequence length="177" mass="19360">PKLGPLRSHSHPRGFLGRRLLYNHWDFELVTPGNLERECWEEVCNYEEAREVFENDVATAEYWAGTHRAVGGSRRPGRLQRGRGLGCHKGIGLVAPLPDHPHLAQHPISEQVQSQTMPLPGNLPPAPREVTPPPAPQASLLRGQVSPARHPTSGTLCQGVPQAQVQQDSPSLLAPSP</sequence>
<keyword evidence="5" id="KW-1185">Reference proteome</keyword>